<gene>
    <name evidence="2" type="ORF">SAMN05444583_11630</name>
</gene>
<dbReference type="Pfam" id="PF12804">
    <property type="entry name" value="NTP_transf_3"/>
    <property type="match status" value="1"/>
</dbReference>
<dbReference type="PANTHER" id="PTHR43777">
    <property type="entry name" value="MOLYBDENUM COFACTOR CYTIDYLYLTRANSFERASE"/>
    <property type="match status" value="1"/>
</dbReference>
<reference evidence="3" key="1">
    <citation type="submission" date="2016-10" db="EMBL/GenBank/DDBJ databases">
        <authorList>
            <person name="Varghese N."/>
            <person name="Submissions S."/>
        </authorList>
    </citation>
    <scope>NUCLEOTIDE SEQUENCE [LARGE SCALE GENOMIC DNA]</scope>
    <source>
        <strain evidence="3">DSM 44675</strain>
    </source>
</reference>
<feature type="domain" description="MobA-like NTP transferase" evidence="1">
    <location>
        <begin position="5"/>
        <end position="161"/>
    </location>
</feature>
<dbReference type="InterPro" id="IPR029044">
    <property type="entry name" value="Nucleotide-diphossugar_trans"/>
</dbReference>
<dbReference type="Gene3D" id="3.90.550.10">
    <property type="entry name" value="Spore Coat Polysaccharide Biosynthesis Protein SpsA, Chain A"/>
    <property type="match status" value="1"/>
</dbReference>
<organism evidence="2 3">
    <name type="scientific">Rhodococcus maanshanensis</name>
    <dbReference type="NCBI Taxonomy" id="183556"/>
    <lineage>
        <taxon>Bacteria</taxon>
        <taxon>Bacillati</taxon>
        <taxon>Actinomycetota</taxon>
        <taxon>Actinomycetes</taxon>
        <taxon>Mycobacteriales</taxon>
        <taxon>Nocardiaceae</taxon>
        <taxon>Rhodococcus</taxon>
    </lineage>
</organism>
<dbReference type="CDD" id="cd04182">
    <property type="entry name" value="GT_2_like_f"/>
    <property type="match status" value="1"/>
</dbReference>
<proteinExistence type="predicted"/>
<dbReference type="PANTHER" id="PTHR43777:SF1">
    <property type="entry name" value="MOLYBDENUM COFACTOR CYTIDYLYLTRANSFERASE"/>
    <property type="match status" value="1"/>
</dbReference>
<dbReference type="GO" id="GO:0016779">
    <property type="term" value="F:nucleotidyltransferase activity"/>
    <property type="evidence" value="ECO:0007669"/>
    <property type="project" value="UniProtKB-KW"/>
</dbReference>
<keyword evidence="2" id="KW-0808">Transferase</keyword>
<keyword evidence="2" id="KW-0548">Nucleotidyltransferase</keyword>
<keyword evidence="3" id="KW-1185">Reference proteome</keyword>
<dbReference type="Proteomes" id="UP000198677">
    <property type="component" value="Unassembled WGS sequence"/>
</dbReference>
<evidence type="ECO:0000259" key="1">
    <source>
        <dbReference type="Pfam" id="PF12804"/>
    </source>
</evidence>
<dbReference type="SUPFAM" id="SSF53448">
    <property type="entry name" value="Nucleotide-diphospho-sugar transferases"/>
    <property type="match status" value="1"/>
</dbReference>
<name>A0A1H7TN18_9NOCA</name>
<sequence length="194" mass="20580">MTVTGIVLAAGGSTRLGRPKQLLEYRGAPLLTAVLRVARRCDFDEVLVALGGGAAEVEAAVDLSGVQVVHNPDFGSGCASTISRALDEVDPHARGVVLMLGDQPGVGSATIAALLDAATPDASAVCRYRDGRGHPLWFGRSMFPELRTLHGDKGVWKLLESGRIPVLEVPIDAEIPLDVDTWDDYVALRAQDSR</sequence>
<dbReference type="AlphaFoldDB" id="A0A1H7TN18"/>
<dbReference type="InterPro" id="IPR025877">
    <property type="entry name" value="MobA-like_NTP_Trfase"/>
</dbReference>
<protein>
    <submittedName>
        <fullName evidence="2">Molybdenum cofactor cytidylyltransferase</fullName>
    </submittedName>
</protein>
<dbReference type="EMBL" id="FOAW01000016">
    <property type="protein sequence ID" value="SEL86161.1"/>
    <property type="molecule type" value="Genomic_DNA"/>
</dbReference>
<accession>A0A1H7TN18</accession>
<dbReference type="OrthoDB" id="285216at2"/>
<evidence type="ECO:0000313" key="2">
    <source>
        <dbReference type="EMBL" id="SEL86161.1"/>
    </source>
</evidence>
<dbReference type="RefSeq" id="WP_072749638.1">
    <property type="nucleotide sequence ID" value="NZ_FOAW01000016.1"/>
</dbReference>
<evidence type="ECO:0000313" key="3">
    <source>
        <dbReference type="Proteomes" id="UP000198677"/>
    </source>
</evidence>